<dbReference type="AlphaFoldDB" id="A0A815GGG5"/>
<comment type="caution">
    <text evidence="2">The sequence shown here is derived from an EMBL/GenBank/DDBJ whole genome shotgun (WGS) entry which is preliminary data.</text>
</comment>
<feature type="chain" id="PRO_5036227573" description="Protein quiver" evidence="1">
    <location>
        <begin position="21"/>
        <end position="137"/>
    </location>
</feature>
<feature type="signal peptide" evidence="1">
    <location>
        <begin position="1"/>
        <end position="20"/>
    </location>
</feature>
<proteinExistence type="predicted"/>
<evidence type="ECO:0000313" key="3">
    <source>
        <dbReference type="EMBL" id="CAF1645157.1"/>
    </source>
</evidence>
<evidence type="ECO:0008006" key="6">
    <source>
        <dbReference type="Google" id="ProtNLM"/>
    </source>
</evidence>
<protein>
    <recommendedName>
        <fullName evidence="6">Protein quiver</fullName>
    </recommendedName>
</protein>
<gene>
    <name evidence="2" type="ORF">EDS130_LOCUS32600</name>
    <name evidence="3" type="ORF">XAT740_LOCUS54006</name>
</gene>
<dbReference type="EMBL" id="CAJNOJ010000251">
    <property type="protein sequence ID" value="CAF1338515.1"/>
    <property type="molecule type" value="Genomic_DNA"/>
</dbReference>
<organism evidence="2 5">
    <name type="scientific">Adineta ricciae</name>
    <name type="common">Rotifer</name>
    <dbReference type="NCBI Taxonomy" id="249248"/>
    <lineage>
        <taxon>Eukaryota</taxon>
        <taxon>Metazoa</taxon>
        <taxon>Spiralia</taxon>
        <taxon>Gnathifera</taxon>
        <taxon>Rotifera</taxon>
        <taxon>Eurotatoria</taxon>
        <taxon>Bdelloidea</taxon>
        <taxon>Adinetida</taxon>
        <taxon>Adinetidae</taxon>
        <taxon>Adineta</taxon>
    </lineage>
</organism>
<dbReference type="EMBL" id="CAJNOR010009494">
    <property type="protein sequence ID" value="CAF1645157.1"/>
    <property type="molecule type" value="Genomic_DNA"/>
</dbReference>
<name>A0A815GGG5_ADIRI</name>
<evidence type="ECO:0000313" key="4">
    <source>
        <dbReference type="Proteomes" id="UP000663828"/>
    </source>
</evidence>
<sequence>MPSTTFLFFFFLGVFPSINTLDCYSCKIRGEQPTSCYDPFNLNGTSITTASATTSNAICVKIIGKLNTNERFAIRNVSPNGCPNGLNSTDVGGNTTNIRVTDLKISCCNRHLCNHGVRHEKLFGLAFSAIILMYIVE</sequence>
<evidence type="ECO:0000313" key="5">
    <source>
        <dbReference type="Proteomes" id="UP000663852"/>
    </source>
</evidence>
<evidence type="ECO:0000313" key="2">
    <source>
        <dbReference type="EMBL" id="CAF1338515.1"/>
    </source>
</evidence>
<evidence type="ECO:0000256" key="1">
    <source>
        <dbReference type="SAM" id="SignalP"/>
    </source>
</evidence>
<accession>A0A815GGG5</accession>
<dbReference type="Proteomes" id="UP000663828">
    <property type="component" value="Unassembled WGS sequence"/>
</dbReference>
<keyword evidence="4" id="KW-1185">Reference proteome</keyword>
<dbReference type="Proteomes" id="UP000663852">
    <property type="component" value="Unassembled WGS sequence"/>
</dbReference>
<keyword evidence="1" id="KW-0732">Signal</keyword>
<dbReference type="OrthoDB" id="9972698at2759"/>
<reference evidence="2" key="1">
    <citation type="submission" date="2021-02" db="EMBL/GenBank/DDBJ databases">
        <authorList>
            <person name="Nowell W R."/>
        </authorList>
    </citation>
    <scope>NUCLEOTIDE SEQUENCE</scope>
</reference>